<keyword evidence="8" id="KW-1185">Reference proteome</keyword>
<dbReference type="FunCoup" id="A0A1D3D0M1">
    <property type="interactions" value="178"/>
</dbReference>
<evidence type="ECO:0000313" key="8">
    <source>
        <dbReference type="Proteomes" id="UP000095192"/>
    </source>
</evidence>
<dbReference type="VEuPathDB" id="ToxoDB:LOC34620313"/>
<feature type="transmembrane region" description="Helical" evidence="6">
    <location>
        <begin position="199"/>
        <end position="219"/>
    </location>
</feature>
<keyword evidence="3 6" id="KW-0812">Transmembrane</keyword>
<evidence type="ECO:0000256" key="3">
    <source>
        <dbReference type="ARBA" id="ARBA00022692"/>
    </source>
</evidence>
<organism evidence="7 8">
    <name type="scientific">Cyclospora cayetanensis</name>
    <dbReference type="NCBI Taxonomy" id="88456"/>
    <lineage>
        <taxon>Eukaryota</taxon>
        <taxon>Sar</taxon>
        <taxon>Alveolata</taxon>
        <taxon>Apicomplexa</taxon>
        <taxon>Conoidasida</taxon>
        <taxon>Coccidia</taxon>
        <taxon>Eucoccidiorida</taxon>
        <taxon>Eimeriorina</taxon>
        <taxon>Eimeriidae</taxon>
        <taxon>Cyclospora</taxon>
    </lineage>
</organism>
<dbReference type="GO" id="GO:0016020">
    <property type="term" value="C:membrane"/>
    <property type="evidence" value="ECO:0007669"/>
    <property type="project" value="UniProtKB-SubCell"/>
</dbReference>
<evidence type="ECO:0000256" key="2">
    <source>
        <dbReference type="ARBA" id="ARBA00010596"/>
    </source>
</evidence>
<dbReference type="GO" id="GO:0005802">
    <property type="term" value="C:trans-Golgi network"/>
    <property type="evidence" value="ECO:0007669"/>
    <property type="project" value="TreeGrafter"/>
</dbReference>
<keyword evidence="4 6" id="KW-1133">Transmembrane helix</keyword>
<dbReference type="InParanoid" id="A0A1D3D0M1"/>
<comment type="subcellular location">
    <subcellularLocation>
        <location evidence="1">Membrane</location>
        <topology evidence="1">Multi-pass membrane protein</topology>
    </subcellularLocation>
</comment>
<keyword evidence="5 6" id="KW-0472">Membrane</keyword>
<dbReference type="Proteomes" id="UP000095192">
    <property type="component" value="Unassembled WGS sequence"/>
</dbReference>
<proteinExistence type="inferred from homology"/>
<evidence type="ECO:0000256" key="6">
    <source>
        <dbReference type="SAM" id="Phobius"/>
    </source>
</evidence>
<evidence type="ECO:0000313" key="7">
    <source>
        <dbReference type="EMBL" id="OEH77003.1"/>
    </source>
</evidence>
<reference evidence="7 8" key="1">
    <citation type="journal article" date="2016" name="BMC Genomics">
        <title>Comparative genomics reveals Cyclospora cayetanensis possesses coccidia-like metabolism and invasion components but unique surface antigens.</title>
        <authorList>
            <person name="Liu S."/>
            <person name="Wang L."/>
            <person name="Zheng H."/>
            <person name="Xu Z."/>
            <person name="Roellig D.M."/>
            <person name="Li N."/>
            <person name="Frace M.A."/>
            <person name="Tang K."/>
            <person name="Arrowood M.J."/>
            <person name="Moss D.M."/>
            <person name="Zhang L."/>
            <person name="Feng Y."/>
            <person name="Xiao L."/>
        </authorList>
    </citation>
    <scope>NUCLEOTIDE SEQUENCE [LARGE SCALE GENOMIC DNA]</scope>
    <source>
        <strain evidence="7 8">CHN_HEN01</strain>
    </source>
</reference>
<accession>A0A1D3D0M1</accession>
<evidence type="ECO:0000256" key="1">
    <source>
        <dbReference type="ARBA" id="ARBA00004141"/>
    </source>
</evidence>
<dbReference type="InterPro" id="IPR045231">
    <property type="entry name" value="Yip1/4-like"/>
</dbReference>
<dbReference type="AlphaFoldDB" id="A0A1D3D0M1"/>
<dbReference type="GO" id="GO:0006888">
    <property type="term" value="P:endoplasmic reticulum to Golgi vesicle-mediated transport"/>
    <property type="evidence" value="ECO:0007669"/>
    <property type="project" value="InterPro"/>
</dbReference>
<dbReference type="PANTHER" id="PTHR21236">
    <property type="entry name" value="GOLGI MEMBRANE PROTEIN YIP1"/>
    <property type="match status" value="1"/>
</dbReference>
<name>A0A1D3D0M1_9EIME</name>
<gene>
    <name evidence="7" type="ORF">cyc_03652</name>
</gene>
<feature type="transmembrane region" description="Helical" evidence="6">
    <location>
        <begin position="257"/>
        <end position="274"/>
    </location>
</feature>
<feature type="transmembrane region" description="Helical" evidence="6">
    <location>
        <begin position="225"/>
        <end position="245"/>
    </location>
</feature>
<dbReference type="VEuPathDB" id="ToxoDB:cyc_03652"/>
<evidence type="ECO:0000256" key="4">
    <source>
        <dbReference type="ARBA" id="ARBA00022989"/>
    </source>
</evidence>
<dbReference type="GO" id="GO:0048280">
    <property type="term" value="P:vesicle fusion with Golgi apparatus"/>
    <property type="evidence" value="ECO:0007669"/>
    <property type="project" value="TreeGrafter"/>
</dbReference>
<dbReference type="EMBL" id="JROU02001244">
    <property type="protein sequence ID" value="OEH77003.1"/>
    <property type="molecule type" value="Genomic_DNA"/>
</dbReference>
<comment type="similarity">
    <text evidence="2">Belongs to the YIP1 family.</text>
</comment>
<protein>
    <submittedName>
        <fullName evidence="7">Yip1 domain-containing protein</fullName>
    </submittedName>
</protein>
<comment type="caution">
    <text evidence="7">The sequence shown here is derived from an EMBL/GenBank/DDBJ whole genome shotgun (WGS) entry which is preliminary data.</text>
</comment>
<sequence>MPLEKPGVSGEYFEERQVSWVGGGCCAVLEGCWGTPLVLPEGQLTGEMQRMQEAASLPAGGAFSFMNLTRLFSFSQQRGEAVSGAAAVAGAAAAASQDDSEDPFDSEPPLLEELGIHPADIWSRTKAVLLFSKADHDLLADSDLCGPMLIAIVLAVLLFLAGKASFGCLYGMSIIGSLSTYLLLNLMSRGEGVDLYRTASILGYSLIPVAAAAFAALFLESRPLLRLASAALGVAWATFTASSFFESALRLEEQRFLVGYPIFLLYASFTILTLF</sequence>
<evidence type="ECO:0000256" key="5">
    <source>
        <dbReference type="ARBA" id="ARBA00023136"/>
    </source>
</evidence>
<dbReference type="PANTHER" id="PTHR21236:SF2">
    <property type="entry name" value="PROTEIN YIPF"/>
    <property type="match status" value="1"/>
</dbReference>